<evidence type="ECO:0000256" key="1">
    <source>
        <dbReference type="SAM" id="MobiDB-lite"/>
    </source>
</evidence>
<protein>
    <submittedName>
        <fullName evidence="2">Uncharacterized protein</fullName>
    </submittedName>
</protein>
<gene>
    <name evidence="2" type="ORF">PAC_12937</name>
</gene>
<dbReference type="EMBL" id="FJOG01000022">
    <property type="protein sequence ID" value="CZR63040.1"/>
    <property type="molecule type" value="Genomic_DNA"/>
</dbReference>
<reference evidence="2 3" key="1">
    <citation type="submission" date="2016-03" db="EMBL/GenBank/DDBJ databases">
        <authorList>
            <person name="Ploux O."/>
        </authorList>
    </citation>
    <scope>NUCLEOTIDE SEQUENCE [LARGE SCALE GENOMIC DNA]</scope>
    <source>
        <strain evidence="2 3">UAMH 11012</strain>
    </source>
</reference>
<feature type="compositionally biased region" description="Acidic residues" evidence="1">
    <location>
        <begin position="193"/>
        <end position="218"/>
    </location>
</feature>
<keyword evidence="3" id="KW-1185">Reference proteome</keyword>
<proteinExistence type="predicted"/>
<feature type="compositionally biased region" description="Acidic residues" evidence="1">
    <location>
        <begin position="122"/>
        <end position="133"/>
    </location>
</feature>
<name>A0A1L7XDC2_9HELO</name>
<dbReference type="OrthoDB" id="4630416at2759"/>
<evidence type="ECO:0000313" key="3">
    <source>
        <dbReference type="Proteomes" id="UP000184330"/>
    </source>
</evidence>
<sequence length="236" mass="27961">MCFRGLEGKRNMAQLQQALRGHESDPLSESMRDILEQAREEYRVKNDEALEERWQMKLSNEQKFEEDPKRYLAETFKEGKKSKNIVMLKTKRPWRIEKAAEEQSLECEYTTAPPDLEKALEDSSDDEDEEDNDCICPHIEEGWNAKNLTLKIFREDSQMWAKFNFGAITRVFRFERHDDEPAKPRISKKSRDDDSDEKCSDEEDEEGEDEEESEDEDDFHLGKISQPSKKYPTWNY</sequence>
<feature type="region of interest" description="Disordered" evidence="1">
    <location>
        <begin position="102"/>
        <end position="134"/>
    </location>
</feature>
<feature type="region of interest" description="Disordered" evidence="1">
    <location>
        <begin position="181"/>
        <end position="236"/>
    </location>
</feature>
<dbReference type="Proteomes" id="UP000184330">
    <property type="component" value="Unassembled WGS sequence"/>
</dbReference>
<accession>A0A1L7XDC2</accession>
<evidence type="ECO:0000313" key="2">
    <source>
        <dbReference type="EMBL" id="CZR63040.1"/>
    </source>
</evidence>
<organism evidence="2 3">
    <name type="scientific">Phialocephala subalpina</name>
    <dbReference type="NCBI Taxonomy" id="576137"/>
    <lineage>
        <taxon>Eukaryota</taxon>
        <taxon>Fungi</taxon>
        <taxon>Dikarya</taxon>
        <taxon>Ascomycota</taxon>
        <taxon>Pezizomycotina</taxon>
        <taxon>Leotiomycetes</taxon>
        <taxon>Helotiales</taxon>
        <taxon>Mollisiaceae</taxon>
        <taxon>Phialocephala</taxon>
        <taxon>Phialocephala fortinii species complex</taxon>
    </lineage>
</organism>
<dbReference type="AlphaFoldDB" id="A0A1L7XDC2"/>